<evidence type="ECO:0000313" key="2">
    <source>
        <dbReference type="Proteomes" id="UP000472271"/>
    </source>
</evidence>
<name>A0A673BDG6_9TELE</name>
<dbReference type="GO" id="GO:0008253">
    <property type="term" value="F:5'-nucleotidase activity"/>
    <property type="evidence" value="ECO:0007669"/>
    <property type="project" value="InterPro"/>
</dbReference>
<accession>A0A673BDG6</accession>
<protein>
    <submittedName>
        <fullName evidence="1">Cytosolic 5'-nucleotidase 1B-like</fullName>
    </submittedName>
</protein>
<dbReference type="GO" id="GO:0046085">
    <property type="term" value="P:adenosine metabolic process"/>
    <property type="evidence" value="ECO:0007669"/>
    <property type="project" value="TreeGrafter"/>
</dbReference>
<dbReference type="PANTHER" id="PTHR31367:SF3">
    <property type="entry name" value="CYTOSOLIC 5'-NUCLEOTIDASE 1A"/>
    <property type="match status" value="1"/>
</dbReference>
<organism evidence="1 2">
    <name type="scientific">Sphaeramia orbicularis</name>
    <name type="common">orbiculate cardinalfish</name>
    <dbReference type="NCBI Taxonomy" id="375764"/>
    <lineage>
        <taxon>Eukaryota</taxon>
        <taxon>Metazoa</taxon>
        <taxon>Chordata</taxon>
        <taxon>Craniata</taxon>
        <taxon>Vertebrata</taxon>
        <taxon>Euteleostomi</taxon>
        <taxon>Actinopterygii</taxon>
        <taxon>Neopterygii</taxon>
        <taxon>Teleostei</taxon>
        <taxon>Neoteleostei</taxon>
        <taxon>Acanthomorphata</taxon>
        <taxon>Gobiaria</taxon>
        <taxon>Kurtiformes</taxon>
        <taxon>Apogonoidei</taxon>
        <taxon>Apogonidae</taxon>
        <taxon>Apogoninae</taxon>
        <taxon>Sphaeramia</taxon>
    </lineage>
</organism>
<dbReference type="AlphaFoldDB" id="A0A673BDG6"/>
<keyword evidence="2" id="KW-1185">Reference proteome</keyword>
<dbReference type="GO" id="GO:0005829">
    <property type="term" value="C:cytosol"/>
    <property type="evidence" value="ECO:0007669"/>
    <property type="project" value="TreeGrafter"/>
</dbReference>
<reference evidence="1" key="3">
    <citation type="submission" date="2025-09" db="UniProtKB">
        <authorList>
            <consortium name="Ensembl"/>
        </authorList>
    </citation>
    <scope>IDENTIFICATION</scope>
</reference>
<dbReference type="RefSeq" id="XP_029992180.1">
    <property type="nucleotide sequence ID" value="XM_030136320.1"/>
</dbReference>
<dbReference type="GO" id="GO:0009117">
    <property type="term" value="P:nucleotide metabolic process"/>
    <property type="evidence" value="ECO:0007669"/>
    <property type="project" value="InterPro"/>
</dbReference>
<proteinExistence type="predicted"/>
<dbReference type="Ensembl" id="ENSSORT00005039435.1">
    <property type="protein sequence ID" value="ENSSORP00005038443.1"/>
    <property type="gene ID" value="ENSSORG00005017962.1"/>
</dbReference>
<reference evidence="1" key="1">
    <citation type="submission" date="2019-06" db="EMBL/GenBank/DDBJ databases">
        <authorList>
            <consortium name="Wellcome Sanger Institute Data Sharing"/>
        </authorList>
    </citation>
    <scope>NUCLEOTIDE SEQUENCE [LARGE SCALE GENOMIC DNA]</scope>
</reference>
<gene>
    <name evidence="1" type="primary">LOC115420792</name>
</gene>
<dbReference type="Proteomes" id="UP000472271">
    <property type="component" value="Chromosome 6"/>
</dbReference>
<dbReference type="GO" id="GO:0000166">
    <property type="term" value="F:nucleotide binding"/>
    <property type="evidence" value="ECO:0007669"/>
    <property type="project" value="InterPro"/>
</dbReference>
<dbReference type="InParanoid" id="A0A673BDG6"/>
<evidence type="ECO:0000313" key="1">
    <source>
        <dbReference type="Ensembl" id="ENSSORP00005038443.1"/>
    </source>
</evidence>
<reference evidence="1" key="2">
    <citation type="submission" date="2025-08" db="UniProtKB">
        <authorList>
            <consortium name="Ensembl"/>
        </authorList>
    </citation>
    <scope>IDENTIFICATION</scope>
</reference>
<dbReference type="PANTHER" id="PTHR31367">
    <property type="entry name" value="CYTOSOLIC 5'-NUCLEOTIDASE 1 FAMILY MEMBER"/>
    <property type="match status" value="1"/>
</dbReference>
<sequence>MVSTVQNTDIEQKDAEHAVVVAMTFKAVFGSDDGDDVYGAGVAFTLLQALQTVNERLLLENPSEMLLFDIILITTDRQQQQQSDRIMSSTRHHGLQIHRFCFSCEDDFTDSLLQNKVHLFLSTDKNETVQAASRGVLSALVDHQTTLCSSQQLKVVFCGDSIVQPDADINAASRQAAEVFSAQLGEMRRRFGALDSPLSIVVMTSSGGRDSCCSALRTLRTRGLSVDEAHCLAGAPRGIILSVLRPHFQLSDGLSGLQD</sequence>
<dbReference type="FunCoup" id="A0A673BDG6">
    <property type="interactions" value="181"/>
</dbReference>
<dbReference type="InterPro" id="IPR010394">
    <property type="entry name" value="5-nucleotidase"/>
</dbReference>
<dbReference type="Pfam" id="PF06189">
    <property type="entry name" value="5-nucleotidase"/>
    <property type="match status" value="1"/>
</dbReference>
<dbReference type="GO" id="GO:0000287">
    <property type="term" value="F:magnesium ion binding"/>
    <property type="evidence" value="ECO:0007669"/>
    <property type="project" value="InterPro"/>
</dbReference>
<dbReference type="OrthoDB" id="9994138at2759"/>
<dbReference type="GeneID" id="115420792"/>